<dbReference type="InterPro" id="IPR022121">
    <property type="entry name" value="Peptidase_M73_camelysin"/>
</dbReference>
<feature type="signal peptide" evidence="1">
    <location>
        <begin position="1"/>
        <end position="27"/>
    </location>
</feature>
<dbReference type="EMBL" id="JADQDK010000001">
    <property type="protein sequence ID" value="MBW0137920.1"/>
    <property type="molecule type" value="Genomic_DNA"/>
</dbReference>
<dbReference type="RefSeq" id="WP_218604300.1">
    <property type="nucleotide sequence ID" value="NZ_JADQDJ010000207.1"/>
</dbReference>
<keyword evidence="1" id="KW-0732">Signal</keyword>
<evidence type="ECO:0000256" key="1">
    <source>
        <dbReference type="SAM" id="SignalP"/>
    </source>
</evidence>
<sequence>MSILQRNKKLAAGIGVAAVAAAAVALGAGTYAAFTDTETGPGGTLAAGTLNLDIASTPTATTQLFSASNIAPGYDSGPLVFTLTNTGSIDGTLRGDATVEENTGGDLDRELRVSGNCPGTASNFADQPVSILLTGFNADLDAGQTVTCTFRFTFPDGPNNNDAQGDTVTIASTFVLTQR</sequence>
<evidence type="ECO:0000313" key="3">
    <source>
        <dbReference type="Proteomes" id="UP000694287"/>
    </source>
</evidence>
<comment type="caution">
    <text evidence="2">The sequence shown here is derived from an EMBL/GenBank/DDBJ whole genome shotgun (WGS) entry which is preliminary data.</text>
</comment>
<evidence type="ECO:0000313" key="2">
    <source>
        <dbReference type="EMBL" id="MBW0137920.1"/>
    </source>
</evidence>
<keyword evidence="3" id="KW-1185">Reference proteome</keyword>
<dbReference type="InterPro" id="IPR023833">
    <property type="entry name" value="Signal_pept_SipW-depend-type"/>
</dbReference>
<dbReference type="NCBIfam" id="TIGR04088">
    <property type="entry name" value="cognate_SipW"/>
    <property type="match status" value="1"/>
</dbReference>
<name>A0ABS6V085_9PSEU</name>
<dbReference type="Proteomes" id="UP000694287">
    <property type="component" value="Unassembled WGS sequence"/>
</dbReference>
<evidence type="ECO:0008006" key="4">
    <source>
        <dbReference type="Google" id="ProtNLM"/>
    </source>
</evidence>
<protein>
    <recommendedName>
        <fullName evidence="4">Camelysin-like metallo-endopeptidase</fullName>
    </recommendedName>
</protein>
<gene>
    <name evidence="2" type="ORF">I4I81_27175</name>
</gene>
<feature type="chain" id="PRO_5045168097" description="Camelysin-like metallo-endopeptidase" evidence="1">
    <location>
        <begin position="28"/>
        <end position="179"/>
    </location>
</feature>
<reference evidence="2 3" key="1">
    <citation type="submission" date="2020-11" db="EMBL/GenBank/DDBJ databases">
        <title>Pseudonocardia abyssalis sp. nov. and Pseudonocardia oceani sp. nov., description and phylogenomic analysis of two novel actinomycetes isolated from the deep Southern Ocean.</title>
        <authorList>
            <person name="Parra J."/>
        </authorList>
    </citation>
    <scope>NUCLEOTIDE SEQUENCE [LARGE SCALE GENOMIC DNA]</scope>
    <source>
        <strain evidence="2 3">KRD-168</strain>
    </source>
</reference>
<accession>A0ABS6V085</accession>
<dbReference type="Pfam" id="PF12389">
    <property type="entry name" value="Peptidase_M73"/>
    <property type="match status" value="1"/>
</dbReference>
<organism evidence="2 3">
    <name type="scientific">Pseudonocardia abyssalis</name>
    <dbReference type="NCBI Taxonomy" id="2792008"/>
    <lineage>
        <taxon>Bacteria</taxon>
        <taxon>Bacillati</taxon>
        <taxon>Actinomycetota</taxon>
        <taxon>Actinomycetes</taxon>
        <taxon>Pseudonocardiales</taxon>
        <taxon>Pseudonocardiaceae</taxon>
        <taxon>Pseudonocardia</taxon>
    </lineage>
</organism>
<proteinExistence type="predicted"/>